<evidence type="ECO:0008006" key="3">
    <source>
        <dbReference type="Google" id="ProtNLM"/>
    </source>
</evidence>
<protein>
    <recommendedName>
        <fullName evidence="3">Nucleotidyltransferase family protein</fullName>
    </recommendedName>
</protein>
<evidence type="ECO:0000313" key="2">
    <source>
        <dbReference type="Proteomes" id="UP000183263"/>
    </source>
</evidence>
<dbReference type="AlphaFoldDB" id="A0A1G8LGL4"/>
<dbReference type="PANTHER" id="PTHR39166">
    <property type="entry name" value="BLL1166 PROTEIN"/>
    <property type="match status" value="1"/>
</dbReference>
<proteinExistence type="predicted"/>
<gene>
    <name evidence="1" type="ORF">SAMN05444695_108149</name>
</gene>
<organism evidence="1 2">
    <name type="scientific">Rhodococcus triatomae</name>
    <dbReference type="NCBI Taxonomy" id="300028"/>
    <lineage>
        <taxon>Bacteria</taxon>
        <taxon>Bacillati</taxon>
        <taxon>Actinomycetota</taxon>
        <taxon>Actinomycetes</taxon>
        <taxon>Mycobacteriales</taxon>
        <taxon>Nocardiaceae</taxon>
        <taxon>Rhodococcus</taxon>
    </lineage>
</organism>
<accession>A0A1G8LGL4</accession>
<sequence length="140" mass="15974">MTVTGYRATAQRPDVLGRLPGDEQLDAFREALCRNTTLVDVLDRCTTLDLPHWYLAGGCLFQTVWNVVTNRPPDEGIRDYDLFYFDDTDTSWSAEDARIRAGRTVFADLSAPVLAPRTVYDAKTARWKHQWPTLTVLPWP</sequence>
<dbReference type="EMBL" id="FNDN01000008">
    <property type="protein sequence ID" value="SDI54370.1"/>
    <property type="molecule type" value="Genomic_DNA"/>
</dbReference>
<dbReference type="Proteomes" id="UP000183263">
    <property type="component" value="Unassembled WGS sequence"/>
</dbReference>
<dbReference type="InterPro" id="IPR009267">
    <property type="entry name" value="NTP_transf_6"/>
</dbReference>
<reference evidence="1 2" key="1">
    <citation type="submission" date="2016-10" db="EMBL/GenBank/DDBJ databases">
        <authorList>
            <person name="de Groot N.N."/>
        </authorList>
    </citation>
    <scope>NUCLEOTIDE SEQUENCE [LARGE SCALE GENOMIC DNA]</scope>
    <source>
        <strain evidence="1 2">DSM 44892</strain>
    </source>
</reference>
<dbReference type="Pfam" id="PF06042">
    <property type="entry name" value="NTP_transf_6"/>
    <property type="match status" value="1"/>
</dbReference>
<evidence type="ECO:0000313" key="1">
    <source>
        <dbReference type="EMBL" id="SDI54370.1"/>
    </source>
</evidence>
<keyword evidence="2" id="KW-1185">Reference proteome</keyword>
<name>A0A1G8LGL4_9NOCA</name>
<dbReference type="PANTHER" id="PTHR39166:SF1">
    <property type="entry name" value="BLL1166 PROTEIN"/>
    <property type="match status" value="1"/>
</dbReference>
<dbReference type="RefSeq" id="WP_246442259.1">
    <property type="nucleotide sequence ID" value="NZ_CP048813.1"/>
</dbReference>